<dbReference type="Pfam" id="PF00535">
    <property type="entry name" value="Glycos_transf_2"/>
    <property type="match status" value="1"/>
</dbReference>
<dbReference type="InterPro" id="IPR048510">
    <property type="entry name" value="WsaF_N"/>
</dbReference>
<evidence type="ECO:0000259" key="1">
    <source>
        <dbReference type="Pfam" id="PF00535"/>
    </source>
</evidence>
<dbReference type="SUPFAM" id="SSF53448">
    <property type="entry name" value="Nucleotide-diphospho-sugar transferases"/>
    <property type="match status" value="2"/>
</dbReference>
<dbReference type="SUPFAM" id="SSF53756">
    <property type="entry name" value="UDP-Glycosyltransferase/glycogen phosphorylase"/>
    <property type="match status" value="1"/>
</dbReference>
<dbReference type="InterPro" id="IPR029044">
    <property type="entry name" value="Nucleotide-diphossugar_trans"/>
</dbReference>
<feature type="domain" description="WsaF N-terminal" evidence="2">
    <location>
        <begin position="589"/>
        <end position="717"/>
    </location>
</feature>
<dbReference type="Proteomes" id="UP000541033">
    <property type="component" value="Unassembled WGS sequence"/>
</dbReference>
<dbReference type="Pfam" id="PF21374">
    <property type="entry name" value="WsaF_N"/>
    <property type="match status" value="1"/>
</dbReference>
<feature type="domain" description="Glycosyltransferase 2-like" evidence="1">
    <location>
        <begin position="262"/>
        <end position="440"/>
    </location>
</feature>
<dbReference type="Pfam" id="PF22772">
    <property type="entry name" value="WsaF_C"/>
    <property type="match status" value="1"/>
</dbReference>
<dbReference type="Gene3D" id="3.40.50.11090">
    <property type="match status" value="1"/>
</dbReference>
<dbReference type="GO" id="GO:0016740">
    <property type="term" value="F:transferase activity"/>
    <property type="evidence" value="ECO:0007669"/>
    <property type="project" value="UniProtKB-KW"/>
</dbReference>
<proteinExistence type="predicted"/>
<evidence type="ECO:0000313" key="5">
    <source>
        <dbReference type="Proteomes" id="UP000541033"/>
    </source>
</evidence>
<keyword evidence="4" id="KW-0808">Transferase</keyword>
<evidence type="ECO:0000259" key="2">
    <source>
        <dbReference type="Pfam" id="PF21374"/>
    </source>
</evidence>
<sequence length="936" mass="104100">MPVTYRQTGINLERTNPSKTGLDDYEDWLQQEIRIGQVLPKATVDVSFQIVVLTDAASLSLVDTTRRSIIDAAEGFTSVRVTEANVVSEIDPQQIDSAADFVLVLDAGSVLRSDALREIAVAYSIDPEAKLITFDSDQVTAKGKRVQPFFRPQWSPEMLLGANYVGAAVAFNRSVFAAHPIKTFAARDRWKLLLELSLEGHSSTHLPKVLLSEPESPAARLTADDASMVKAVLKAHGEESSVSVAGAVLRVLPEPSVLPSVSIVVPTRHSRQNLLRLLPSLRKTDYPDIELVVVDNGGESDENNDWYSEQLDGLDASVKWWTEQPFNYSRVNNFGAASGRGEVILFLNDDTEIVDPSWLRQIVGHLLRDGVGSVGLQMREGHGLIQHAGVMIGPGGFADNLFAGMEPHSETLIGPTDWYRNSLATTGACVALRREDFDEVGGLDERFILMGSDVVLGLDQVIKGRRNVVIPFDLVRHYESLTRGSTVPEKDLYASYWRYYPWLQRGDPYVSENVCRLTSTPKFRYEYDPEPVDLALRGLGRPIRKQAQTMGISAEAIALSSTASITRQTVAAVHASHAEHSEPFEIKTINWFIPEIDMPFFGGLNTAFRLAHKLSVEHGVHNRFVVLGEPNELFLRTALDAAFAGLGTNCSVAFYNGTDEELARVPAADAAVATLWLTAIHVAKAKDIKRRFYLVQDYEPEFYPASSMFAMAEESYRLGLYGLCNTTSMHKVYTEEYNGKGVAFVPAVDRTIYHPEGRRVKTDEDPVTIFAYARDHFRNCWELVYAALSRVKEEYGDRVKVIVAGARYLPPTANFLDLGLMDYRATARHYRDTDIGITMQISRHPSYLPLELMSCGVPMVAPDSEWFTWIFDDGKNSSLTMRSVDDMVYNLSRLIEDSELRASLSKGALDTIDKNHSDWDAALGGIYSYLCNPEGK</sequence>
<name>A0A7X5R4C8_9MICO</name>
<organism evidence="4 5">
    <name type="scientific">Lysinibacter cavernae</name>
    <dbReference type="NCBI Taxonomy" id="1640652"/>
    <lineage>
        <taxon>Bacteria</taxon>
        <taxon>Bacillati</taxon>
        <taxon>Actinomycetota</taxon>
        <taxon>Actinomycetes</taxon>
        <taxon>Micrococcales</taxon>
        <taxon>Microbacteriaceae</taxon>
        <taxon>Lysinibacter</taxon>
    </lineage>
</organism>
<evidence type="ECO:0000313" key="4">
    <source>
        <dbReference type="EMBL" id="NIH55100.1"/>
    </source>
</evidence>
<accession>A0A7X5R4C8</accession>
<dbReference type="PANTHER" id="PTHR43179">
    <property type="entry name" value="RHAMNOSYLTRANSFERASE WBBL"/>
    <property type="match status" value="1"/>
</dbReference>
<dbReference type="RefSeq" id="WP_167152012.1">
    <property type="nucleotide sequence ID" value="NZ_JAAMOX010000003.1"/>
</dbReference>
<gene>
    <name evidence="4" type="ORF">FHX76_003015</name>
</gene>
<keyword evidence="5" id="KW-1185">Reference proteome</keyword>
<protein>
    <submittedName>
        <fullName evidence="4">GT2 family glycosyltransferase</fullName>
    </submittedName>
</protein>
<dbReference type="AlphaFoldDB" id="A0A7X5R4C8"/>
<dbReference type="InterPro" id="IPR055050">
    <property type="entry name" value="WsaF_C"/>
</dbReference>
<dbReference type="InterPro" id="IPR001173">
    <property type="entry name" value="Glyco_trans_2-like"/>
</dbReference>
<dbReference type="EMBL" id="JAAMOX010000003">
    <property type="protein sequence ID" value="NIH55100.1"/>
    <property type="molecule type" value="Genomic_DNA"/>
</dbReference>
<dbReference type="GO" id="GO:0030247">
    <property type="term" value="F:polysaccharide binding"/>
    <property type="evidence" value="ECO:0007669"/>
    <property type="project" value="InterPro"/>
</dbReference>
<evidence type="ECO:0000259" key="3">
    <source>
        <dbReference type="Pfam" id="PF22772"/>
    </source>
</evidence>
<reference evidence="4 5" key="1">
    <citation type="submission" date="2020-02" db="EMBL/GenBank/DDBJ databases">
        <title>Sequencing the genomes of 1000 actinobacteria strains.</title>
        <authorList>
            <person name="Klenk H.-P."/>
        </authorList>
    </citation>
    <scope>NUCLEOTIDE SEQUENCE [LARGE SCALE GENOMIC DNA]</scope>
    <source>
        <strain evidence="4 5">DSM 27960</strain>
    </source>
</reference>
<dbReference type="PANTHER" id="PTHR43179:SF7">
    <property type="entry name" value="RHAMNOSYLTRANSFERASE WBBL"/>
    <property type="match status" value="1"/>
</dbReference>
<feature type="domain" description="WsaF C-terminal" evidence="3">
    <location>
        <begin position="769"/>
        <end position="861"/>
    </location>
</feature>
<comment type="caution">
    <text evidence="4">The sequence shown here is derived from an EMBL/GenBank/DDBJ whole genome shotgun (WGS) entry which is preliminary data.</text>
</comment>
<dbReference type="Gene3D" id="3.90.550.10">
    <property type="entry name" value="Spore Coat Polysaccharide Biosynthesis Protein SpsA, Chain A"/>
    <property type="match status" value="2"/>
</dbReference>
<dbReference type="Gene3D" id="3.40.50.2000">
    <property type="entry name" value="Glycogen Phosphorylase B"/>
    <property type="match status" value="1"/>
</dbReference>